<protein>
    <recommendedName>
        <fullName evidence="3">Plastid lipid-associated protein/fibrillin conserved domain-containing protein</fullName>
    </recommendedName>
</protein>
<sequence>MIPDAPWLLDRERRCRRDGSGLTTADLLGCWRLERIWNKGSRQPASAAAVLLRGLAARLRLSAAGAGSKDGELRLANSVRIGALELRFEGAGRLEGRRPLLVFSFERLLLLLGGRVLIERALPQPDPLRRPFFALIAAERPLWLAARGRGGGLALWLLEETDGDHGAEVTAQ</sequence>
<accession>A0ABX5F4P1</accession>
<dbReference type="EMBL" id="PVWP01000010">
    <property type="protein sequence ID" value="PSB36279.1"/>
    <property type="molecule type" value="Genomic_DNA"/>
</dbReference>
<gene>
    <name evidence="1" type="ORF">C7B81_13520</name>
</gene>
<dbReference type="Proteomes" id="UP000238218">
    <property type="component" value="Unassembled WGS sequence"/>
</dbReference>
<organism evidence="1 2">
    <name type="scientific">Aphanothece cf. minutissima CCALA 015</name>
    <dbReference type="NCBI Taxonomy" id="2107695"/>
    <lineage>
        <taxon>Bacteria</taxon>
        <taxon>Bacillati</taxon>
        <taxon>Cyanobacteriota</taxon>
        <taxon>Cyanophyceae</taxon>
        <taxon>Oscillatoriophycideae</taxon>
        <taxon>Chroococcales</taxon>
        <taxon>Aphanothecaceae</taxon>
        <taxon>Aphanothece</taxon>
    </lineage>
</organism>
<name>A0ABX5F4P1_9CHRO</name>
<evidence type="ECO:0008006" key="3">
    <source>
        <dbReference type="Google" id="ProtNLM"/>
    </source>
</evidence>
<reference evidence="1 2" key="2">
    <citation type="submission" date="2018-03" db="EMBL/GenBank/DDBJ databases">
        <title>The ancient ancestry and fast evolution of plastids.</title>
        <authorList>
            <person name="Moore K.R."/>
            <person name="Magnabosco C."/>
            <person name="Momper L."/>
            <person name="Gold D.A."/>
            <person name="Bosak T."/>
            <person name="Fournier G.P."/>
        </authorList>
    </citation>
    <scope>NUCLEOTIDE SEQUENCE [LARGE SCALE GENOMIC DNA]</scope>
    <source>
        <strain evidence="1 2">CCALA 015</strain>
    </source>
</reference>
<keyword evidence="2" id="KW-1185">Reference proteome</keyword>
<comment type="caution">
    <text evidence="1">The sequence shown here is derived from an EMBL/GenBank/DDBJ whole genome shotgun (WGS) entry which is preliminary data.</text>
</comment>
<evidence type="ECO:0000313" key="2">
    <source>
        <dbReference type="Proteomes" id="UP000238218"/>
    </source>
</evidence>
<evidence type="ECO:0000313" key="1">
    <source>
        <dbReference type="EMBL" id="PSB36279.1"/>
    </source>
</evidence>
<reference evidence="1 2" key="1">
    <citation type="submission" date="2018-02" db="EMBL/GenBank/DDBJ databases">
        <authorList>
            <person name="Moore K."/>
            <person name="Momper L."/>
        </authorList>
    </citation>
    <scope>NUCLEOTIDE SEQUENCE [LARGE SCALE GENOMIC DNA]</scope>
    <source>
        <strain evidence="1 2">CCALA 015</strain>
    </source>
</reference>
<dbReference type="RefSeq" id="WP_106222575.1">
    <property type="nucleotide sequence ID" value="NZ_PVWP01000010.1"/>
</dbReference>
<proteinExistence type="predicted"/>